<dbReference type="AlphaFoldDB" id="A0A328B4F7"/>
<dbReference type="GO" id="GO:0006352">
    <property type="term" value="P:DNA-templated transcription initiation"/>
    <property type="evidence" value="ECO:0007669"/>
    <property type="project" value="InterPro"/>
</dbReference>
<dbReference type="GO" id="GO:0003677">
    <property type="term" value="F:DNA binding"/>
    <property type="evidence" value="ECO:0007669"/>
    <property type="project" value="InterPro"/>
</dbReference>
<dbReference type="RefSeq" id="WP_111458088.1">
    <property type="nucleotide sequence ID" value="NZ_QFYP01000001.1"/>
</dbReference>
<dbReference type="Proteomes" id="UP000249842">
    <property type="component" value="Unassembled WGS sequence"/>
</dbReference>
<feature type="domain" description="RNA polymerase sigma-70 region 2" evidence="5">
    <location>
        <begin position="14"/>
        <end position="73"/>
    </location>
</feature>
<keyword evidence="4" id="KW-0804">Transcription</keyword>
<dbReference type="InterPro" id="IPR039425">
    <property type="entry name" value="RNA_pol_sigma-70-like"/>
</dbReference>
<dbReference type="SUPFAM" id="SSF88659">
    <property type="entry name" value="Sigma3 and sigma4 domains of RNA polymerase sigma factors"/>
    <property type="match status" value="1"/>
</dbReference>
<dbReference type="Pfam" id="PF08281">
    <property type="entry name" value="Sigma70_r4_2"/>
    <property type="match status" value="1"/>
</dbReference>
<dbReference type="InterPro" id="IPR007627">
    <property type="entry name" value="RNA_pol_sigma70_r2"/>
</dbReference>
<dbReference type="InterPro" id="IPR013324">
    <property type="entry name" value="RNA_pol_sigma_r3/r4-like"/>
</dbReference>
<accession>A0A328B4F7</accession>
<sequence>MADEFNDGVIALIPSMRAYATVLTRSVFEADDLVQEAITRAWLYRKNFQPGTNLKAWLFRILRNQFLSEIQRHPRMFQLPENTSQQLSCEPDQEWHRLYGDLREALDQLPGPGRDALVLVAAAGFSYEEAAELCGCAVGTVKSRVSRAREQLAKIMDYDLPERTPRRRPVPMRYAASGPVAAAL</sequence>
<comment type="caution">
    <text evidence="7">The sequence shown here is derived from an EMBL/GenBank/DDBJ whole genome shotgun (WGS) entry which is preliminary data.</text>
</comment>
<dbReference type="EMBL" id="QFYP01000001">
    <property type="protein sequence ID" value="RAK60796.1"/>
    <property type="molecule type" value="Genomic_DNA"/>
</dbReference>
<name>A0A328B4F7_9CAUL</name>
<keyword evidence="3" id="KW-0731">Sigma factor</keyword>
<reference evidence="8" key="1">
    <citation type="submission" date="2018-05" db="EMBL/GenBank/DDBJ databases">
        <authorList>
            <person name="Li X."/>
        </authorList>
    </citation>
    <scope>NUCLEOTIDE SEQUENCE [LARGE SCALE GENOMIC DNA]</scope>
    <source>
        <strain evidence="8">HKS-05</strain>
    </source>
</reference>
<keyword evidence="2" id="KW-0805">Transcription regulation</keyword>
<dbReference type="PANTHER" id="PTHR43133:SF25">
    <property type="entry name" value="RNA POLYMERASE SIGMA FACTOR RFAY-RELATED"/>
    <property type="match status" value="1"/>
</dbReference>
<dbReference type="Pfam" id="PF04542">
    <property type="entry name" value="Sigma70_r2"/>
    <property type="match status" value="1"/>
</dbReference>
<dbReference type="PANTHER" id="PTHR43133">
    <property type="entry name" value="RNA POLYMERASE ECF-TYPE SIGMA FACTO"/>
    <property type="match status" value="1"/>
</dbReference>
<evidence type="ECO:0000313" key="8">
    <source>
        <dbReference type="Proteomes" id="UP000249842"/>
    </source>
</evidence>
<protein>
    <submittedName>
        <fullName evidence="7">RNA polymerase subunit sigma</fullName>
    </submittedName>
</protein>
<organism evidence="7 8">
    <name type="scientific">Phenylobacterium hankyongense</name>
    <dbReference type="NCBI Taxonomy" id="1813876"/>
    <lineage>
        <taxon>Bacteria</taxon>
        <taxon>Pseudomonadati</taxon>
        <taxon>Pseudomonadota</taxon>
        <taxon>Alphaproteobacteria</taxon>
        <taxon>Caulobacterales</taxon>
        <taxon>Caulobacteraceae</taxon>
        <taxon>Phenylobacterium</taxon>
    </lineage>
</organism>
<dbReference type="SUPFAM" id="SSF88946">
    <property type="entry name" value="Sigma2 domain of RNA polymerase sigma factors"/>
    <property type="match status" value="1"/>
</dbReference>
<dbReference type="InterPro" id="IPR013249">
    <property type="entry name" value="RNA_pol_sigma70_r4_t2"/>
</dbReference>
<proteinExistence type="inferred from homology"/>
<evidence type="ECO:0000313" key="7">
    <source>
        <dbReference type="EMBL" id="RAK60796.1"/>
    </source>
</evidence>
<dbReference type="OrthoDB" id="9803470at2"/>
<evidence type="ECO:0000259" key="5">
    <source>
        <dbReference type="Pfam" id="PF04542"/>
    </source>
</evidence>
<dbReference type="CDD" id="cd06171">
    <property type="entry name" value="Sigma70_r4"/>
    <property type="match status" value="1"/>
</dbReference>
<evidence type="ECO:0000256" key="2">
    <source>
        <dbReference type="ARBA" id="ARBA00023015"/>
    </source>
</evidence>
<dbReference type="InterPro" id="IPR036388">
    <property type="entry name" value="WH-like_DNA-bd_sf"/>
</dbReference>
<dbReference type="InterPro" id="IPR013325">
    <property type="entry name" value="RNA_pol_sigma_r2"/>
</dbReference>
<evidence type="ECO:0000256" key="4">
    <source>
        <dbReference type="ARBA" id="ARBA00023163"/>
    </source>
</evidence>
<dbReference type="InterPro" id="IPR014284">
    <property type="entry name" value="RNA_pol_sigma-70_dom"/>
</dbReference>
<dbReference type="Gene3D" id="1.10.1740.10">
    <property type="match status" value="1"/>
</dbReference>
<evidence type="ECO:0000259" key="6">
    <source>
        <dbReference type="Pfam" id="PF08281"/>
    </source>
</evidence>
<keyword evidence="8" id="KW-1185">Reference proteome</keyword>
<feature type="domain" description="RNA polymerase sigma factor 70 region 4 type 2" evidence="6">
    <location>
        <begin position="101"/>
        <end position="152"/>
    </location>
</feature>
<evidence type="ECO:0000256" key="1">
    <source>
        <dbReference type="ARBA" id="ARBA00010641"/>
    </source>
</evidence>
<dbReference type="NCBIfam" id="TIGR02937">
    <property type="entry name" value="sigma70-ECF"/>
    <property type="match status" value="1"/>
</dbReference>
<dbReference type="Gene3D" id="1.10.10.10">
    <property type="entry name" value="Winged helix-like DNA-binding domain superfamily/Winged helix DNA-binding domain"/>
    <property type="match status" value="1"/>
</dbReference>
<comment type="similarity">
    <text evidence="1">Belongs to the sigma-70 factor family. ECF subfamily.</text>
</comment>
<dbReference type="GO" id="GO:0016987">
    <property type="term" value="F:sigma factor activity"/>
    <property type="evidence" value="ECO:0007669"/>
    <property type="project" value="UniProtKB-KW"/>
</dbReference>
<evidence type="ECO:0000256" key="3">
    <source>
        <dbReference type="ARBA" id="ARBA00023082"/>
    </source>
</evidence>
<gene>
    <name evidence="7" type="ORF">DJ021_13755</name>
</gene>